<dbReference type="SMART" id="SM00866">
    <property type="entry name" value="UTRA"/>
    <property type="match status" value="1"/>
</dbReference>
<dbReference type="Pfam" id="PF00392">
    <property type="entry name" value="GntR"/>
    <property type="match status" value="1"/>
</dbReference>
<dbReference type="PANTHER" id="PTHR44846:SF17">
    <property type="entry name" value="GNTR-FAMILY TRANSCRIPTIONAL REGULATOR"/>
    <property type="match status" value="1"/>
</dbReference>
<proteinExistence type="predicted"/>
<feature type="domain" description="HTH gntR-type" evidence="4">
    <location>
        <begin position="22"/>
        <end position="92"/>
    </location>
</feature>
<sequence>MSRGWVMLVMTKGRERTRSRPLHAYERIAQDLEAEIENGTWSPGDMLPTLPELEQRFGASRITVRGALEQLTQRGFVYTGYKGRRGTIVRRRGRTTILATLPLRPDRNPCGHDAFTEVADSLHLQPTKKFELRREAPSADVSSRLGISPDSLVVVRETRQMLDDEPWSIETSYYPVELAKEVGLDTPHDIPEGTIRALAAAGHPEISWVDEVADGTADADEAHRLSIPVGSSLLIQTRTASTAQRVTRVTRYLRLGQRNVLMWEIGDESGVEMIRRTRTGVNRS</sequence>
<dbReference type="InParanoid" id="A0A263CUX1"/>
<dbReference type="Gene3D" id="1.10.10.10">
    <property type="entry name" value="Winged helix-like DNA-binding domain superfamily/Winged helix DNA-binding domain"/>
    <property type="match status" value="1"/>
</dbReference>
<keyword evidence="3" id="KW-0804">Transcription</keyword>
<dbReference type="CDD" id="cd07377">
    <property type="entry name" value="WHTH_GntR"/>
    <property type="match status" value="1"/>
</dbReference>
<evidence type="ECO:0000313" key="5">
    <source>
        <dbReference type="EMBL" id="OZM69901.1"/>
    </source>
</evidence>
<evidence type="ECO:0000259" key="4">
    <source>
        <dbReference type="PROSITE" id="PS50949"/>
    </source>
</evidence>
<evidence type="ECO:0000256" key="1">
    <source>
        <dbReference type="ARBA" id="ARBA00023015"/>
    </source>
</evidence>
<keyword evidence="2" id="KW-0238">DNA-binding</keyword>
<dbReference type="GO" id="GO:0003700">
    <property type="term" value="F:DNA-binding transcription factor activity"/>
    <property type="evidence" value="ECO:0007669"/>
    <property type="project" value="InterPro"/>
</dbReference>
<dbReference type="InterPro" id="IPR011663">
    <property type="entry name" value="UTRA"/>
</dbReference>
<evidence type="ECO:0000256" key="3">
    <source>
        <dbReference type="ARBA" id="ARBA00023163"/>
    </source>
</evidence>
<protein>
    <submittedName>
        <fullName evidence="5">GntR family transcriptional regulator</fullName>
    </submittedName>
</protein>
<dbReference type="Proteomes" id="UP000242444">
    <property type="component" value="Unassembled WGS sequence"/>
</dbReference>
<dbReference type="OrthoDB" id="7363114at2"/>
<dbReference type="AlphaFoldDB" id="A0A263CUX1"/>
<dbReference type="GO" id="GO:0003677">
    <property type="term" value="F:DNA binding"/>
    <property type="evidence" value="ECO:0007669"/>
    <property type="project" value="UniProtKB-KW"/>
</dbReference>
<keyword evidence="6" id="KW-1185">Reference proteome</keyword>
<dbReference type="SUPFAM" id="SSF46785">
    <property type="entry name" value="Winged helix' DNA-binding domain"/>
    <property type="match status" value="1"/>
</dbReference>
<evidence type="ECO:0000256" key="2">
    <source>
        <dbReference type="ARBA" id="ARBA00023125"/>
    </source>
</evidence>
<gene>
    <name evidence="5" type="ORF">CFN78_28165</name>
</gene>
<accession>A0A263CUX1</accession>
<evidence type="ECO:0000313" key="6">
    <source>
        <dbReference type="Proteomes" id="UP000242444"/>
    </source>
</evidence>
<dbReference type="InterPro" id="IPR036388">
    <property type="entry name" value="WH-like_DNA-bd_sf"/>
</dbReference>
<dbReference type="InterPro" id="IPR000524">
    <property type="entry name" value="Tscrpt_reg_HTH_GntR"/>
</dbReference>
<dbReference type="SMART" id="SM00345">
    <property type="entry name" value="HTH_GNTR"/>
    <property type="match status" value="1"/>
</dbReference>
<dbReference type="GO" id="GO:0045892">
    <property type="term" value="P:negative regulation of DNA-templated transcription"/>
    <property type="evidence" value="ECO:0007669"/>
    <property type="project" value="TreeGrafter"/>
</dbReference>
<dbReference type="Pfam" id="PF07702">
    <property type="entry name" value="UTRA"/>
    <property type="match status" value="1"/>
</dbReference>
<organism evidence="5 6">
    <name type="scientific">Amycolatopsis antarctica</name>
    <dbReference type="NCBI Taxonomy" id="1854586"/>
    <lineage>
        <taxon>Bacteria</taxon>
        <taxon>Bacillati</taxon>
        <taxon>Actinomycetota</taxon>
        <taxon>Actinomycetes</taxon>
        <taxon>Pseudonocardiales</taxon>
        <taxon>Pseudonocardiaceae</taxon>
        <taxon>Amycolatopsis</taxon>
    </lineage>
</organism>
<dbReference type="InterPro" id="IPR028978">
    <property type="entry name" value="Chorismate_lyase_/UTRA_dom_sf"/>
</dbReference>
<dbReference type="PANTHER" id="PTHR44846">
    <property type="entry name" value="MANNOSYL-D-GLYCERATE TRANSPORT/METABOLISM SYSTEM REPRESSOR MNGR-RELATED"/>
    <property type="match status" value="1"/>
</dbReference>
<comment type="caution">
    <text evidence="5">The sequence shown here is derived from an EMBL/GenBank/DDBJ whole genome shotgun (WGS) entry which is preliminary data.</text>
</comment>
<reference evidence="5 6" key="1">
    <citation type="submission" date="2017-07" db="EMBL/GenBank/DDBJ databases">
        <title>Amycolatopsis antarcticus sp. nov., isolated from the surface of an Antarcticus brown macroalga.</title>
        <authorList>
            <person name="Wang J."/>
            <person name="Leiva S."/>
            <person name="Huang J."/>
            <person name="Huang Y."/>
        </authorList>
    </citation>
    <scope>NUCLEOTIDE SEQUENCE [LARGE SCALE GENOMIC DNA]</scope>
    <source>
        <strain evidence="5 6">AU-G6</strain>
    </source>
</reference>
<dbReference type="SUPFAM" id="SSF64288">
    <property type="entry name" value="Chorismate lyase-like"/>
    <property type="match status" value="1"/>
</dbReference>
<dbReference type="InterPro" id="IPR050679">
    <property type="entry name" value="Bact_HTH_transcr_reg"/>
</dbReference>
<keyword evidence="1" id="KW-0805">Transcription regulation</keyword>
<dbReference type="InterPro" id="IPR036390">
    <property type="entry name" value="WH_DNA-bd_sf"/>
</dbReference>
<dbReference type="Gene3D" id="3.40.1410.10">
    <property type="entry name" value="Chorismate lyase-like"/>
    <property type="match status" value="1"/>
</dbReference>
<dbReference type="EMBL" id="NKYE01000032">
    <property type="protein sequence ID" value="OZM69901.1"/>
    <property type="molecule type" value="Genomic_DNA"/>
</dbReference>
<name>A0A263CUX1_9PSEU</name>
<dbReference type="PROSITE" id="PS50949">
    <property type="entry name" value="HTH_GNTR"/>
    <property type="match status" value="1"/>
</dbReference>
<dbReference type="PRINTS" id="PR00035">
    <property type="entry name" value="HTHGNTR"/>
</dbReference>